<dbReference type="GO" id="GO:0004519">
    <property type="term" value="F:endonuclease activity"/>
    <property type="evidence" value="ECO:0007669"/>
    <property type="project" value="InterPro"/>
</dbReference>
<dbReference type="InterPro" id="IPR003615">
    <property type="entry name" value="HNH_nuc"/>
</dbReference>
<dbReference type="InterPro" id="IPR002711">
    <property type="entry name" value="HNH"/>
</dbReference>
<dbReference type="CDD" id="cd00085">
    <property type="entry name" value="HNHc"/>
    <property type="match status" value="1"/>
</dbReference>
<gene>
    <name evidence="2" type="ORF">HNQ39_003237</name>
</gene>
<evidence type="ECO:0000313" key="3">
    <source>
        <dbReference type="Proteomes" id="UP000520814"/>
    </source>
</evidence>
<proteinExistence type="predicted"/>
<evidence type="ECO:0000313" key="2">
    <source>
        <dbReference type="EMBL" id="MBB6051427.1"/>
    </source>
</evidence>
<dbReference type="GO" id="GO:0003676">
    <property type="term" value="F:nucleic acid binding"/>
    <property type="evidence" value="ECO:0007669"/>
    <property type="project" value="InterPro"/>
</dbReference>
<sequence length="282" mass="32051">MPLLYYWHPDNYHRDLDMGAGFHLNQSNPLLHSIEVGDSLWAFTRNKSGQYVLAAELLVKAKTENPPNFRYGPYRIWGNLKESRYFLADDDAPSVEQVIRSLSVKAGATRLGQSFQGHAAVRKITEADHQMLRVAASGLSLEPRARILPEERLEAAVLLGDEEAVRQLLIEEPSGVAEARAAYLFSQAPTRNRQLVKELQKIYEGKCQLCGWNPRNEYGHWLCHGHHIHWLSRGGEDDLKNLLLVCPNHHGAIHACDAQLDFKDFTFNFGVRIEQVELNLHI</sequence>
<dbReference type="Proteomes" id="UP000520814">
    <property type="component" value="Unassembled WGS sequence"/>
</dbReference>
<dbReference type="AlphaFoldDB" id="A0A7W9SRF6"/>
<evidence type="ECO:0000259" key="1">
    <source>
        <dbReference type="Pfam" id="PF01844"/>
    </source>
</evidence>
<accession>A0A7W9SRF6</accession>
<feature type="domain" description="HNH" evidence="1">
    <location>
        <begin position="207"/>
        <end position="254"/>
    </location>
</feature>
<reference evidence="2 3" key="1">
    <citation type="submission" date="2020-08" db="EMBL/GenBank/DDBJ databases">
        <title>Genomic Encyclopedia of Type Strains, Phase IV (KMG-IV): sequencing the most valuable type-strain genomes for metagenomic binning, comparative biology and taxonomic classification.</title>
        <authorList>
            <person name="Goeker M."/>
        </authorList>
    </citation>
    <scope>NUCLEOTIDE SEQUENCE [LARGE SCALE GENOMIC DNA]</scope>
    <source>
        <strain evidence="2 3">DSM 23562</strain>
    </source>
</reference>
<name>A0A7W9SRF6_ARMRO</name>
<dbReference type="GO" id="GO:0008270">
    <property type="term" value="F:zinc ion binding"/>
    <property type="evidence" value="ECO:0007669"/>
    <property type="project" value="InterPro"/>
</dbReference>
<dbReference type="RefSeq" id="WP_184198366.1">
    <property type="nucleotide sequence ID" value="NZ_JACHGW010000003.1"/>
</dbReference>
<dbReference type="Gene3D" id="1.10.30.50">
    <property type="match status" value="1"/>
</dbReference>
<dbReference type="EMBL" id="JACHGW010000003">
    <property type="protein sequence ID" value="MBB6051427.1"/>
    <property type="molecule type" value="Genomic_DNA"/>
</dbReference>
<keyword evidence="3" id="KW-1185">Reference proteome</keyword>
<comment type="caution">
    <text evidence="2">The sequence shown here is derived from an EMBL/GenBank/DDBJ whole genome shotgun (WGS) entry which is preliminary data.</text>
</comment>
<dbReference type="Pfam" id="PF01844">
    <property type="entry name" value="HNH"/>
    <property type="match status" value="1"/>
</dbReference>
<organism evidence="2 3">
    <name type="scientific">Armatimonas rosea</name>
    <dbReference type="NCBI Taxonomy" id="685828"/>
    <lineage>
        <taxon>Bacteria</taxon>
        <taxon>Bacillati</taxon>
        <taxon>Armatimonadota</taxon>
        <taxon>Armatimonadia</taxon>
        <taxon>Armatimonadales</taxon>
        <taxon>Armatimonadaceae</taxon>
        <taxon>Armatimonas</taxon>
    </lineage>
</organism>
<protein>
    <recommendedName>
        <fullName evidence="1">HNH domain-containing protein</fullName>
    </recommendedName>
</protein>